<evidence type="ECO:0000256" key="12">
    <source>
        <dbReference type="ARBA" id="ARBA00047973"/>
    </source>
</evidence>
<dbReference type="RefSeq" id="WP_345638990.1">
    <property type="nucleotide sequence ID" value="NZ_BAABJQ010000049.1"/>
</dbReference>
<dbReference type="Gene3D" id="3.50.30.40">
    <property type="entry name" value="Ribonuclease E inhibitor RraA/RraA-like"/>
    <property type="match status" value="1"/>
</dbReference>
<comment type="catalytic activity">
    <reaction evidence="12">
        <text>oxaloacetate + H(+) = pyruvate + CO2</text>
        <dbReference type="Rhea" id="RHEA:15641"/>
        <dbReference type="ChEBI" id="CHEBI:15361"/>
        <dbReference type="ChEBI" id="CHEBI:15378"/>
        <dbReference type="ChEBI" id="CHEBI:16452"/>
        <dbReference type="ChEBI" id="CHEBI:16526"/>
        <dbReference type="EC" id="4.1.1.112"/>
    </reaction>
</comment>
<dbReference type="InterPro" id="IPR005493">
    <property type="entry name" value="RraA/RraA-like"/>
</dbReference>
<comment type="function">
    <text evidence="8">Catalyzes the aldol cleavage of 4-hydroxy-4-methyl-2-oxoglutarate (HMG) into 2 molecules of pyruvate. Also contains a secondary oxaloacetate (OAA) decarboxylase activity due to the common pyruvate enolate transition state formed following C-C bond cleavage in the retro-aldol and decarboxylation reactions.</text>
</comment>
<evidence type="ECO:0000256" key="7">
    <source>
        <dbReference type="ARBA" id="ARBA00016549"/>
    </source>
</evidence>
<dbReference type="EC" id="4.1.3.17" evidence="5"/>
<dbReference type="EC" id="4.1.1.112" evidence="6"/>
<name>A0ABP9SST3_9ACTN</name>
<reference evidence="14" key="1">
    <citation type="journal article" date="2019" name="Int. J. Syst. Evol. Microbiol.">
        <title>The Global Catalogue of Microorganisms (GCM) 10K type strain sequencing project: providing services to taxonomists for standard genome sequencing and annotation.</title>
        <authorList>
            <consortium name="The Broad Institute Genomics Platform"/>
            <consortium name="The Broad Institute Genome Sequencing Center for Infectious Disease"/>
            <person name="Wu L."/>
            <person name="Ma J."/>
        </authorList>
    </citation>
    <scope>NUCLEOTIDE SEQUENCE [LARGE SCALE GENOMIC DNA]</scope>
    <source>
        <strain evidence="14">JCM 18304</strain>
    </source>
</reference>
<gene>
    <name evidence="13" type="ORF">GCM10023322_81080</name>
</gene>
<evidence type="ECO:0000256" key="1">
    <source>
        <dbReference type="ARBA" id="ARBA00001342"/>
    </source>
</evidence>
<evidence type="ECO:0000256" key="3">
    <source>
        <dbReference type="ARBA" id="ARBA00008621"/>
    </source>
</evidence>
<keyword evidence="14" id="KW-1185">Reference proteome</keyword>
<dbReference type="Proteomes" id="UP001501570">
    <property type="component" value="Unassembled WGS sequence"/>
</dbReference>
<comment type="similarity">
    <text evidence="3">Belongs to the class II aldolase/RraA-like family.</text>
</comment>
<dbReference type="Pfam" id="PF03737">
    <property type="entry name" value="RraA-like"/>
    <property type="match status" value="1"/>
</dbReference>
<dbReference type="SUPFAM" id="SSF89562">
    <property type="entry name" value="RraA-like"/>
    <property type="match status" value="1"/>
</dbReference>
<dbReference type="PANTHER" id="PTHR33254:SF4">
    <property type="entry name" value="4-HYDROXY-4-METHYL-2-OXOGLUTARATE ALDOLASE 3-RELATED"/>
    <property type="match status" value="1"/>
</dbReference>
<evidence type="ECO:0000256" key="11">
    <source>
        <dbReference type="ARBA" id="ARBA00032305"/>
    </source>
</evidence>
<comment type="catalytic activity">
    <reaction evidence="1">
        <text>4-hydroxy-4-methyl-2-oxoglutarate = 2 pyruvate</text>
        <dbReference type="Rhea" id="RHEA:22748"/>
        <dbReference type="ChEBI" id="CHEBI:15361"/>
        <dbReference type="ChEBI" id="CHEBI:58276"/>
        <dbReference type="EC" id="4.1.3.17"/>
    </reaction>
</comment>
<evidence type="ECO:0000313" key="13">
    <source>
        <dbReference type="EMBL" id="GAA5201320.1"/>
    </source>
</evidence>
<comment type="subunit">
    <text evidence="4">Homotrimer.</text>
</comment>
<sequence>MDDVVAGLAPLGTSTISDALDRLGLVGQLPRVYPVLQGMRTAGRIFTIAYEPVDAKGGTVGDYIDDVPTKDVLVLDNAARTDVTVWGDILTSVAHARGIQGTVINGVCRDTDRIHELGYPVFSVGRWMRTGKDRVRMSAVNVPLTLGDIRVMPGDIAVGDDDGVLFVPADRATEVLDAARQIAAAEDRIREAVAGGARLDDARGNAGYHRLQTLRTG</sequence>
<dbReference type="CDD" id="cd16841">
    <property type="entry name" value="RraA_family"/>
    <property type="match status" value="1"/>
</dbReference>
<evidence type="ECO:0000256" key="2">
    <source>
        <dbReference type="ARBA" id="ARBA00001968"/>
    </source>
</evidence>
<organism evidence="13 14">
    <name type="scientific">Rugosimonospora acidiphila</name>
    <dbReference type="NCBI Taxonomy" id="556531"/>
    <lineage>
        <taxon>Bacteria</taxon>
        <taxon>Bacillati</taxon>
        <taxon>Actinomycetota</taxon>
        <taxon>Actinomycetes</taxon>
        <taxon>Micromonosporales</taxon>
        <taxon>Micromonosporaceae</taxon>
        <taxon>Rugosimonospora</taxon>
    </lineage>
</organism>
<dbReference type="InterPro" id="IPR036704">
    <property type="entry name" value="RraA/RraA-like_sf"/>
</dbReference>
<protein>
    <recommendedName>
        <fullName evidence="7">Putative 4-hydroxy-4-methyl-2-oxoglutarate aldolase</fullName>
        <ecNumber evidence="6">4.1.1.112</ecNumber>
        <ecNumber evidence="5">4.1.3.17</ecNumber>
    </recommendedName>
    <alternativeName>
        <fullName evidence="11">Oxaloacetate decarboxylase</fullName>
    </alternativeName>
    <alternativeName>
        <fullName evidence="9">Regulator of ribonuclease activity homolog</fullName>
    </alternativeName>
    <alternativeName>
        <fullName evidence="10">RraA-like protein</fullName>
    </alternativeName>
</protein>
<evidence type="ECO:0000256" key="8">
    <source>
        <dbReference type="ARBA" id="ARBA00025046"/>
    </source>
</evidence>
<dbReference type="PANTHER" id="PTHR33254">
    <property type="entry name" value="4-HYDROXY-4-METHYL-2-OXOGLUTARATE ALDOLASE 3-RELATED"/>
    <property type="match status" value="1"/>
</dbReference>
<evidence type="ECO:0000256" key="4">
    <source>
        <dbReference type="ARBA" id="ARBA00011233"/>
    </source>
</evidence>
<evidence type="ECO:0000256" key="9">
    <source>
        <dbReference type="ARBA" id="ARBA00029596"/>
    </source>
</evidence>
<dbReference type="EMBL" id="BAABJQ010000049">
    <property type="protein sequence ID" value="GAA5201320.1"/>
    <property type="molecule type" value="Genomic_DNA"/>
</dbReference>
<comment type="caution">
    <text evidence="13">The sequence shown here is derived from an EMBL/GenBank/DDBJ whole genome shotgun (WGS) entry which is preliminary data.</text>
</comment>
<accession>A0ABP9SST3</accession>
<evidence type="ECO:0000256" key="5">
    <source>
        <dbReference type="ARBA" id="ARBA00012213"/>
    </source>
</evidence>
<evidence type="ECO:0000256" key="10">
    <source>
        <dbReference type="ARBA" id="ARBA00030169"/>
    </source>
</evidence>
<evidence type="ECO:0000256" key="6">
    <source>
        <dbReference type="ARBA" id="ARBA00012947"/>
    </source>
</evidence>
<comment type="cofactor">
    <cofactor evidence="2">
        <name>a divalent metal cation</name>
        <dbReference type="ChEBI" id="CHEBI:60240"/>
    </cofactor>
</comment>
<proteinExistence type="inferred from homology"/>
<evidence type="ECO:0000313" key="14">
    <source>
        <dbReference type="Proteomes" id="UP001501570"/>
    </source>
</evidence>